<evidence type="ECO:0000256" key="1">
    <source>
        <dbReference type="ARBA" id="ARBA00004123"/>
    </source>
</evidence>
<gene>
    <name evidence="7" type="ORF">CTI12_AA344830</name>
</gene>
<evidence type="ECO:0000259" key="6">
    <source>
        <dbReference type="PROSITE" id="PS50066"/>
    </source>
</evidence>
<dbReference type="CDD" id="cd00120">
    <property type="entry name" value="MADS"/>
    <property type="match status" value="1"/>
</dbReference>
<dbReference type="PANTHER" id="PTHR11945:SF776">
    <property type="entry name" value="AGAMOUS-LIKE 50-RELATED"/>
    <property type="match status" value="1"/>
</dbReference>
<reference evidence="7 8" key="1">
    <citation type="journal article" date="2018" name="Mol. Plant">
        <title>The genome of Artemisia annua provides insight into the evolution of Asteraceae family and artemisinin biosynthesis.</title>
        <authorList>
            <person name="Shen Q."/>
            <person name="Zhang L."/>
            <person name="Liao Z."/>
            <person name="Wang S."/>
            <person name="Yan T."/>
            <person name="Shi P."/>
            <person name="Liu M."/>
            <person name="Fu X."/>
            <person name="Pan Q."/>
            <person name="Wang Y."/>
            <person name="Lv Z."/>
            <person name="Lu X."/>
            <person name="Zhang F."/>
            <person name="Jiang W."/>
            <person name="Ma Y."/>
            <person name="Chen M."/>
            <person name="Hao X."/>
            <person name="Li L."/>
            <person name="Tang Y."/>
            <person name="Lv G."/>
            <person name="Zhou Y."/>
            <person name="Sun X."/>
            <person name="Brodelius P.E."/>
            <person name="Rose J.K.C."/>
            <person name="Tang K."/>
        </authorList>
    </citation>
    <scope>NUCLEOTIDE SEQUENCE [LARGE SCALE GENOMIC DNA]</scope>
    <source>
        <strain evidence="8">cv. Huhao1</strain>
        <tissue evidence="7">Leaf</tissue>
    </source>
</reference>
<evidence type="ECO:0000256" key="4">
    <source>
        <dbReference type="ARBA" id="ARBA00023163"/>
    </source>
</evidence>
<dbReference type="AlphaFoldDB" id="A0A2U1MSB0"/>
<dbReference type="GO" id="GO:0000978">
    <property type="term" value="F:RNA polymerase II cis-regulatory region sequence-specific DNA binding"/>
    <property type="evidence" value="ECO:0007669"/>
    <property type="project" value="TreeGrafter"/>
</dbReference>
<accession>A0A2U1MSB0</accession>
<dbReference type="EMBL" id="PKPP01004480">
    <property type="protein sequence ID" value="PWA64153.1"/>
    <property type="molecule type" value="Genomic_DNA"/>
</dbReference>
<dbReference type="GO" id="GO:0000981">
    <property type="term" value="F:DNA-binding transcription factor activity, RNA polymerase II-specific"/>
    <property type="evidence" value="ECO:0007669"/>
    <property type="project" value="TreeGrafter"/>
</dbReference>
<evidence type="ECO:0000313" key="7">
    <source>
        <dbReference type="EMBL" id="PWA64153.1"/>
    </source>
</evidence>
<organism evidence="7 8">
    <name type="scientific">Artemisia annua</name>
    <name type="common">Sweet wormwood</name>
    <dbReference type="NCBI Taxonomy" id="35608"/>
    <lineage>
        <taxon>Eukaryota</taxon>
        <taxon>Viridiplantae</taxon>
        <taxon>Streptophyta</taxon>
        <taxon>Embryophyta</taxon>
        <taxon>Tracheophyta</taxon>
        <taxon>Spermatophyta</taxon>
        <taxon>Magnoliopsida</taxon>
        <taxon>eudicotyledons</taxon>
        <taxon>Gunneridae</taxon>
        <taxon>Pentapetalae</taxon>
        <taxon>asterids</taxon>
        <taxon>campanulids</taxon>
        <taxon>Asterales</taxon>
        <taxon>Asteraceae</taxon>
        <taxon>Asteroideae</taxon>
        <taxon>Anthemideae</taxon>
        <taxon>Artemisiinae</taxon>
        <taxon>Artemisia</taxon>
    </lineage>
</organism>
<protein>
    <submittedName>
        <fullName evidence="7">Transcription factor, MADS-box</fullName>
    </submittedName>
</protein>
<keyword evidence="8" id="KW-1185">Reference proteome</keyword>
<comment type="caution">
    <text evidence="7">The sequence shown here is derived from an EMBL/GenBank/DDBJ whole genome shotgun (WGS) entry which is preliminary data.</text>
</comment>
<evidence type="ECO:0000256" key="2">
    <source>
        <dbReference type="ARBA" id="ARBA00023015"/>
    </source>
</evidence>
<dbReference type="GO" id="GO:0005634">
    <property type="term" value="C:nucleus"/>
    <property type="evidence" value="ECO:0007669"/>
    <property type="project" value="UniProtKB-SubCell"/>
</dbReference>
<dbReference type="InterPro" id="IPR002100">
    <property type="entry name" value="TF_MADSbox"/>
</dbReference>
<dbReference type="SMART" id="SM00432">
    <property type="entry name" value="MADS"/>
    <property type="match status" value="1"/>
</dbReference>
<dbReference type="PANTHER" id="PTHR11945">
    <property type="entry name" value="MADS BOX PROTEIN"/>
    <property type="match status" value="1"/>
</dbReference>
<feature type="domain" description="MADS-box" evidence="6">
    <location>
        <begin position="6"/>
        <end position="58"/>
    </location>
</feature>
<evidence type="ECO:0000256" key="3">
    <source>
        <dbReference type="ARBA" id="ARBA00023125"/>
    </source>
</evidence>
<dbReference type="Proteomes" id="UP000245207">
    <property type="component" value="Unassembled WGS sequence"/>
</dbReference>
<dbReference type="PRINTS" id="PR00404">
    <property type="entry name" value="MADSDOMAIN"/>
</dbReference>
<dbReference type="OrthoDB" id="1613165at2759"/>
<keyword evidence="2" id="KW-0805">Transcription regulation</keyword>
<dbReference type="Gene3D" id="3.40.1810.10">
    <property type="entry name" value="Transcription factor, MADS-box"/>
    <property type="match status" value="1"/>
</dbReference>
<proteinExistence type="predicted"/>
<dbReference type="SUPFAM" id="SSF55455">
    <property type="entry name" value="SRF-like"/>
    <property type="match status" value="1"/>
</dbReference>
<name>A0A2U1MSB0_ARTAN</name>
<dbReference type="Pfam" id="PF00319">
    <property type="entry name" value="SRF-TF"/>
    <property type="match status" value="1"/>
</dbReference>
<evidence type="ECO:0000313" key="8">
    <source>
        <dbReference type="Proteomes" id="UP000245207"/>
    </source>
</evidence>
<evidence type="ECO:0000256" key="5">
    <source>
        <dbReference type="ARBA" id="ARBA00023242"/>
    </source>
</evidence>
<keyword evidence="3" id="KW-0238">DNA-binding</keyword>
<dbReference type="PROSITE" id="PS50066">
    <property type="entry name" value="MADS_BOX_2"/>
    <property type="match status" value="1"/>
</dbReference>
<dbReference type="InterPro" id="IPR036879">
    <property type="entry name" value="TF_MADSbox_sf"/>
</dbReference>
<comment type="subcellular location">
    <subcellularLocation>
        <location evidence="1">Nucleus</location>
    </subcellularLocation>
</comment>
<dbReference type="GO" id="GO:0046983">
    <property type="term" value="F:protein dimerization activity"/>
    <property type="evidence" value="ECO:0007669"/>
    <property type="project" value="InterPro"/>
</dbReference>
<keyword evidence="5" id="KW-0539">Nucleus</keyword>
<sequence length="174" mass="19467">MVRTYTGRKKTENKKIESESSLNVTFAKRRPSVMKKANELSTLCGVQSAVIIFSPNGKSVYSFGDPSPEVLVSGYLEHHSGAQSSQTSEWVEQFQNPQTEILNTQLNSMLARLESEQNITKKLKKIKKENQEKSWYNAPIENLGIEELTVLKNATLEVKKQADQGITEFGGSRG</sequence>
<keyword evidence="4" id="KW-0804">Transcription</keyword>